<dbReference type="Gene3D" id="3.50.50.60">
    <property type="entry name" value="FAD/NAD(P)-binding domain"/>
    <property type="match status" value="1"/>
</dbReference>
<dbReference type="EMBL" id="BMFK01000001">
    <property type="protein sequence ID" value="GGE71015.1"/>
    <property type="molecule type" value="Genomic_DNA"/>
</dbReference>
<dbReference type="PANTHER" id="PTHR13847">
    <property type="entry name" value="SARCOSINE DEHYDROGENASE-RELATED"/>
    <property type="match status" value="1"/>
</dbReference>
<dbReference type="SUPFAM" id="SSF51905">
    <property type="entry name" value="FAD/NAD(P)-binding domain"/>
    <property type="match status" value="1"/>
</dbReference>
<dbReference type="RefSeq" id="WP_188388317.1">
    <property type="nucleotide sequence ID" value="NZ_BMFK01000001.1"/>
</dbReference>
<protein>
    <submittedName>
        <fullName evidence="2">Oxidoreductase</fullName>
    </submittedName>
</protein>
<comment type="caution">
    <text evidence="2">The sequence shown here is derived from an EMBL/GenBank/DDBJ whole genome shotgun (WGS) entry which is preliminary data.</text>
</comment>
<dbReference type="InterPro" id="IPR036188">
    <property type="entry name" value="FAD/NAD-bd_sf"/>
</dbReference>
<accession>A0A917ART1</accession>
<dbReference type="Pfam" id="PF01266">
    <property type="entry name" value="DAO"/>
    <property type="match status" value="1"/>
</dbReference>
<keyword evidence="3" id="KW-1185">Reference proteome</keyword>
<evidence type="ECO:0000259" key="1">
    <source>
        <dbReference type="Pfam" id="PF01266"/>
    </source>
</evidence>
<evidence type="ECO:0000313" key="2">
    <source>
        <dbReference type="EMBL" id="GGE71015.1"/>
    </source>
</evidence>
<reference evidence="2" key="2">
    <citation type="submission" date="2020-09" db="EMBL/GenBank/DDBJ databases">
        <authorList>
            <person name="Sun Q."/>
            <person name="Zhou Y."/>
        </authorList>
    </citation>
    <scope>NUCLEOTIDE SEQUENCE</scope>
    <source>
        <strain evidence="2">CGMCC 1.12698</strain>
    </source>
</reference>
<dbReference type="PANTHER" id="PTHR13847:SF201">
    <property type="entry name" value="PUTATIBE OXIDOREDUCTASE"/>
    <property type="match status" value="1"/>
</dbReference>
<dbReference type="InterPro" id="IPR006076">
    <property type="entry name" value="FAD-dep_OxRdtase"/>
</dbReference>
<dbReference type="Proteomes" id="UP000605259">
    <property type="component" value="Unassembled WGS sequence"/>
</dbReference>
<gene>
    <name evidence="2" type="ORF">GCM10007140_21100</name>
</gene>
<sequence>MNLHTGKLFWPHTYAEKVYPPLEEDVSCDVLIIGGGACGAHCAYFLGLAGISTVLVEKRGIGGGSTSANTGLLQFCNDKTLTSFIHTLGEEKAVRFYTLCKQAVDQLGEITATLPVYPDFVRRGSLYVASREADVPALHEEYMMLHKHGFAVEYMLDHHIRAKFPFTKSAAIYTHGDAEVNPFKLVHGLVGKAKEHGVRVYGNTEIVHHIQTEEGLVFWTKEKRQIRAKHAIFAPGYEGQDIVKDKNAVLTSSYAVVTNTISNMDSWYERCLIWETARPYLYMRTTVDNRIVIGGKDEVTIIPEKRDSMLIHKRYELMSELRMLFPAYEVEPEFYWSATFGSTHDGLPIIGQYEGYENCYFLYGYGGNGTIYSVLFAQIVRDLITKGTHPHADLFLSTMRR</sequence>
<reference evidence="2" key="1">
    <citation type="journal article" date="2014" name="Int. J. Syst. Evol. Microbiol.">
        <title>Complete genome sequence of Corynebacterium casei LMG S-19264T (=DSM 44701T), isolated from a smear-ripened cheese.</title>
        <authorList>
            <consortium name="US DOE Joint Genome Institute (JGI-PGF)"/>
            <person name="Walter F."/>
            <person name="Albersmeier A."/>
            <person name="Kalinowski J."/>
            <person name="Ruckert C."/>
        </authorList>
    </citation>
    <scope>NUCLEOTIDE SEQUENCE</scope>
    <source>
        <strain evidence="2">CGMCC 1.12698</strain>
    </source>
</reference>
<organism evidence="2 3">
    <name type="scientific">Priestia taiwanensis</name>
    <dbReference type="NCBI Taxonomy" id="1347902"/>
    <lineage>
        <taxon>Bacteria</taxon>
        <taxon>Bacillati</taxon>
        <taxon>Bacillota</taxon>
        <taxon>Bacilli</taxon>
        <taxon>Bacillales</taxon>
        <taxon>Bacillaceae</taxon>
        <taxon>Priestia</taxon>
    </lineage>
</organism>
<evidence type="ECO:0000313" key="3">
    <source>
        <dbReference type="Proteomes" id="UP000605259"/>
    </source>
</evidence>
<proteinExistence type="predicted"/>
<name>A0A917ART1_9BACI</name>
<dbReference type="AlphaFoldDB" id="A0A917ART1"/>
<feature type="domain" description="FAD dependent oxidoreductase" evidence="1">
    <location>
        <begin position="29"/>
        <end position="383"/>
    </location>
</feature>
<dbReference type="GO" id="GO:0005737">
    <property type="term" value="C:cytoplasm"/>
    <property type="evidence" value="ECO:0007669"/>
    <property type="project" value="TreeGrafter"/>
</dbReference>
<dbReference type="Gene3D" id="3.30.9.10">
    <property type="entry name" value="D-Amino Acid Oxidase, subunit A, domain 2"/>
    <property type="match status" value="1"/>
</dbReference>